<evidence type="ECO:0000256" key="1">
    <source>
        <dbReference type="SAM" id="MobiDB-lite"/>
    </source>
</evidence>
<protein>
    <recommendedName>
        <fullName evidence="4">DUF4352 domain-containing protein</fullName>
    </recommendedName>
</protein>
<reference evidence="2" key="1">
    <citation type="journal article" date="2014" name="Int. J. Syst. Evol. Microbiol.">
        <title>Complete genome sequence of Corynebacterium casei LMG S-19264T (=DSM 44701T), isolated from a smear-ripened cheese.</title>
        <authorList>
            <consortium name="US DOE Joint Genome Institute (JGI-PGF)"/>
            <person name="Walter F."/>
            <person name="Albersmeier A."/>
            <person name="Kalinowski J."/>
            <person name="Ruckert C."/>
        </authorList>
    </citation>
    <scope>NUCLEOTIDE SEQUENCE</scope>
    <source>
        <strain evidence="2">CGMCC 4.7368</strain>
    </source>
</reference>
<accession>A0A917YYW0</accession>
<dbReference type="EMBL" id="BMNH01000006">
    <property type="protein sequence ID" value="GGO68334.1"/>
    <property type="molecule type" value="Genomic_DNA"/>
</dbReference>
<evidence type="ECO:0008006" key="4">
    <source>
        <dbReference type="Google" id="ProtNLM"/>
    </source>
</evidence>
<gene>
    <name evidence="2" type="ORF">GCM10012289_26860</name>
</gene>
<organism evidence="2 3">
    <name type="scientific">Nonomuraea cavernae</name>
    <dbReference type="NCBI Taxonomy" id="2045107"/>
    <lineage>
        <taxon>Bacteria</taxon>
        <taxon>Bacillati</taxon>
        <taxon>Actinomycetota</taxon>
        <taxon>Actinomycetes</taxon>
        <taxon>Streptosporangiales</taxon>
        <taxon>Streptosporangiaceae</taxon>
        <taxon>Nonomuraea</taxon>
    </lineage>
</organism>
<sequence length="213" mass="22537">MTATEQRPPAAPARRGRRPGRGSGGSRLLNGAIGLLLVAGAVGLQGLHLSENDYTAPLTYTGDKGANVDAGRFTVRLNSFAVAKAIRSSSKTVTTDNLFLIVNASAKSSLKPYHLGQPVLLTGDERRFAATDRVDSGSTLAAAWVQPDIWVTGAFFFEVPASVLPGARIVFGLPPSALVEPYQPEVEVDLGLDEEGARKLAAQPQDVYPIVKK</sequence>
<comment type="caution">
    <text evidence="2">The sequence shown here is derived from an EMBL/GenBank/DDBJ whole genome shotgun (WGS) entry which is preliminary data.</text>
</comment>
<reference evidence="2" key="2">
    <citation type="submission" date="2020-09" db="EMBL/GenBank/DDBJ databases">
        <authorList>
            <person name="Sun Q."/>
            <person name="Zhou Y."/>
        </authorList>
    </citation>
    <scope>NUCLEOTIDE SEQUENCE</scope>
    <source>
        <strain evidence="2">CGMCC 4.7368</strain>
    </source>
</reference>
<keyword evidence="3" id="KW-1185">Reference proteome</keyword>
<dbReference type="AlphaFoldDB" id="A0A917YYW0"/>
<name>A0A917YYW0_9ACTN</name>
<feature type="region of interest" description="Disordered" evidence="1">
    <location>
        <begin position="1"/>
        <end position="24"/>
    </location>
</feature>
<proteinExistence type="predicted"/>
<dbReference type="RefSeq" id="WP_189124391.1">
    <property type="nucleotide sequence ID" value="NZ_BMNH01000006.1"/>
</dbReference>
<evidence type="ECO:0000313" key="2">
    <source>
        <dbReference type="EMBL" id="GGO68334.1"/>
    </source>
</evidence>
<dbReference type="Proteomes" id="UP000646523">
    <property type="component" value="Unassembled WGS sequence"/>
</dbReference>
<evidence type="ECO:0000313" key="3">
    <source>
        <dbReference type="Proteomes" id="UP000646523"/>
    </source>
</evidence>